<proteinExistence type="predicted"/>
<dbReference type="Proteomes" id="UP000225977">
    <property type="component" value="Segment"/>
</dbReference>
<organism evidence="1 2">
    <name type="scientific">Bacillus phage Juglone</name>
    <dbReference type="NCBI Taxonomy" id="1805949"/>
    <lineage>
        <taxon>Viruses</taxon>
        <taxon>Duplodnaviria</taxon>
        <taxon>Heunggongvirae</taxon>
        <taxon>Uroviricota</taxon>
        <taxon>Caudoviricetes</taxon>
        <taxon>Herelleviridae</taxon>
        <taxon>Bastillevirinae</taxon>
        <taxon>Bequatrovirus</taxon>
        <taxon>Bequatrovirus troll</taxon>
    </lineage>
</organism>
<evidence type="ECO:0000313" key="2">
    <source>
        <dbReference type="Proteomes" id="UP000225977"/>
    </source>
</evidence>
<gene>
    <name evidence="1" type="ORF">JUGLONE_125</name>
</gene>
<dbReference type="EMBL" id="KU737345">
    <property type="protein sequence ID" value="AMW61739.1"/>
    <property type="molecule type" value="Genomic_DNA"/>
</dbReference>
<evidence type="ECO:0000313" key="1">
    <source>
        <dbReference type="EMBL" id="AMW61739.1"/>
    </source>
</evidence>
<reference evidence="2" key="1">
    <citation type="submission" date="2016-02" db="EMBL/GenBank/DDBJ databases">
        <authorList>
            <person name="Mokah H."/>
            <person name="Prakash A."/>
            <person name="Horton L."/>
            <person name="Cochran E."/>
            <person name="Foltz S."/>
            <person name="Olszewski N."/>
            <person name="Jeyasankar M."/>
            <person name="Sehgal N."/>
            <person name="Miller A."/>
            <person name="Luong A."/>
            <person name="Miller R."/>
            <person name="Afzal A."/>
            <person name="Dandamudi K."/>
            <person name="Yoo S."/>
            <person name="Shi R."/>
            <person name="Carvalho R."/>
            <person name="Koparde V.N."/>
            <person name="Lee V."/>
            <person name="Buck G."/>
            <person name="Serrano M.G."/>
            <person name="Johnson A."/>
        </authorList>
    </citation>
    <scope>NUCLEOTIDE SEQUENCE [LARGE SCALE GENOMIC DNA]</scope>
</reference>
<sequence>MSTYYEVACHTCQVRKDLSGYTREYVAKFAGEWCAYEHISHEVTVLHDVTGWDEDYDELCDRVSAYESI</sequence>
<accession>A0A143FIG1</accession>
<name>A0A143FIG1_9CAUD</name>
<protein>
    <submittedName>
        <fullName evidence="1">Uncharacterized protein</fullName>
    </submittedName>
</protein>